<keyword evidence="1" id="KW-0472">Membrane</keyword>
<feature type="transmembrane region" description="Helical" evidence="1">
    <location>
        <begin position="27"/>
        <end position="51"/>
    </location>
</feature>
<protein>
    <submittedName>
        <fullName evidence="2">DUF1275 domain-containing protein</fullName>
    </submittedName>
</protein>
<feature type="transmembrane region" description="Helical" evidence="1">
    <location>
        <begin position="102"/>
        <end position="122"/>
    </location>
</feature>
<keyword evidence="1" id="KW-1133">Transmembrane helix</keyword>
<comment type="caution">
    <text evidence="2">The sequence shown here is derived from an EMBL/GenBank/DDBJ whole genome shotgun (WGS) entry which is preliminary data.</text>
</comment>
<name>A0A941IJE9_9ACTN</name>
<reference evidence="2" key="1">
    <citation type="submission" date="2021-04" db="EMBL/GenBank/DDBJ databases">
        <title>Genome based classification of Actinospica acidithermotolerans sp. nov., an actinobacterium isolated from an Indonesian hot spring.</title>
        <authorList>
            <person name="Kusuma A.B."/>
            <person name="Putra K.E."/>
            <person name="Nafisah S."/>
            <person name="Loh J."/>
            <person name="Nouioui I."/>
            <person name="Goodfellow M."/>
        </authorList>
    </citation>
    <scope>NUCLEOTIDE SEQUENCE</scope>
    <source>
        <strain evidence="2">MGRD01-02</strain>
    </source>
</reference>
<dbReference type="EMBL" id="JAGSOH010000084">
    <property type="protein sequence ID" value="MBR7829379.1"/>
    <property type="molecule type" value="Genomic_DNA"/>
</dbReference>
<organism evidence="2 3">
    <name type="scientific">Actinospica acidithermotolerans</name>
    <dbReference type="NCBI Taxonomy" id="2828514"/>
    <lineage>
        <taxon>Bacteria</taxon>
        <taxon>Bacillati</taxon>
        <taxon>Actinomycetota</taxon>
        <taxon>Actinomycetes</taxon>
        <taxon>Catenulisporales</taxon>
        <taxon>Actinospicaceae</taxon>
        <taxon>Actinospica</taxon>
    </lineage>
</organism>
<dbReference type="Proteomes" id="UP000676325">
    <property type="component" value="Unassembled WGS sequence"/>
</dbReference>
<feature type="non-terminal residue" evidence="2">
    <location>
        <position position="168"/>
    </location>
</feature>
<dbReference type="Pfam" id="PF06912">
    <property type="entry name" value="DUF1275"/>
    <property type="match status" value="1"/>
</dbReference>
<dbReference type="PANTHER" id="PTHR37314">
    <property type="entry name" value="SLR0142 PROTEIN"/>
    <property type="match status" value="1"/>
</dbReference>
<dbReference type="PANTHER" id="PTHR37314:SF4">
    <property type="entry name" value="UPF0700 TRANSMEMBRANE PROTEIN YOAK"/>
    <property type="match status" value="1"/>
</dbReference>
<evidence type="ECO:0000313" key="2">
    <source>
        <dbReference type="EMBL" id="MBR7829379.1"/>
    </source>
</evidence>
<dbReference type="RefSeq" id="WP_212520514.1">
    <property type="nucleotide sequence ID" value="NZ_JAGSOH010000084.1"/>
</dbReference>
<evidence type="ECO:0000256" key="1">
    <source>
        <dbReference type="SAM" id="Phobius"/>
    </source>
</evidence>
<evidence type="ECO:0000313" key="3">
    <source>
        <dbReference type="Proteomes" id="UP000676325"/>
    </source>
</evidence>
<dbReference type="AlphaFoldDB" id="A0A941IJE9"/>
<proteinExistence type="predicted"/>
<sequence length="168" mass="17226">MSSENLHQAWRTIVPERGARFGPLPPLMLLLTLVTGFVDAYSYLALGHVFVANMTGNVVFSGFAIAGAAGFSLLASLAALAAFAVGALLGGRVSTAGRSHRGRLLSTAMAIEAALMLAAYLVGQLGPSPEVNAAERYTLIALLGLGMGTQNAAARALAVPDLTTTVLT</sequence>
<accession>A0A941IJE9</accession>
<keyword evidence="1" id="KW-0812">Transmembrane</keyword>
<keyword evidence="3" id="KW-1185">Reference proteome</keyword>
<feature type="transmembrane region" description="Helical" evidence="1">
    <location>
        <begin position="63"/>
        <end position="90"/>
    </location>
</feature>
<gene>
    <name evidence="2" type="ORF">KDK95_23940</name>
</gene>
<dbReference type="InterPro" id="IPR010699">
    <property type="entry name" value="DUF1275"/>
</dbReference>